<evidence type="ECO:0000256" key="2">
    <source>
        <dbReference type="ARBA" id="ARBA00023125"/>
    </source>
</evidence>
<evidence type="ECO:0000313" key="7">
    <source>
        <dbReference type="Proteomes" id="UP000482800"/>
    </source>
</evidence>
<dbReference type="PROSITE" id="PS50977">
    <property type="entry name" value="HTH_TETR_2"/>
    <property type="match status" value="1"/>
</dbReference>
<keyword evidence="1" id="KW-0805">Transcription regulation</keyword>
<dbReference type="Proteomes" id="UP000482800">
    <property type="component" value="Unassembled WGS sequence"/>
</dbReference>
<dbReference type="Pfam" id="PF00440">
    <property type="entry name" value="TetR_N"/>
    <property type="match status" value="1"/>
</dbReference>
<evidence type="ECO:0000256" key="3">
    <source>
        <dbReference type="ARBA" id="ARBA00023163"/>
    </source>
</evidence>
<sequence length="219" mass="23425">MLSPLYAVHVRAKQQILDEALALADEHGLAAISMRAVARRMGLTSMALYPYVGTKDDLLDGLVDRLLAGLLPDPAAATAGWRERLRAIARAARALASAHPGAYPLLMTRPSATPDAMRAVDLIYDALLDAGVPEPEVPRLERMLSTFVLGYATSEVNGRFAAGRRGAGSIPAGPALPAHTRLSRWLAEEVDWDAEFEADLRDLIHLVEAAAGSTVDKAP</sequence>
<evidence type="ECO:0000259" key="5">
    <source>
        <dbReference type="PROSITE" id="PS50977"/>
    </source>
</evidence>
<dbReference type="PANTHER" id="PTHR30055:SF151">
    <property type="entry name" value="TRANSCRIPTIONAL REGULATORY PROTEIN"/>
    <property type="match status" value="1"/>
</dbReference>
<dbReference type="SUPFAM" id="SSF48498">
    <property type="entry name" value="Tetracyclin repressor-like, C-terminal domain"/>
    <property type="match status" value="1"/>
</dbReference>
<reference evidence="6 7" key="1">
    <citation type="submission" date="2020-03" db="EMBL/GenBank/DDBJ databases">
        <title>Whole genome shotgun sequence of Phytohabitans houttuyneae NBRC 108639.</title>
        <authorList>
            <person name="Komaki H."/>
            <person name="Tamura T."/>
        </authorList>
    </citation>
    <scope>NUCLEOTIDE SEQUENCE [LARGE SCALE GENOMIC DNA]</scope>
    <source>
        <strain evidence="6 7">NBRC 108639</strain>
    </source>
</reference>
<name>A0A6V8KYE9_9ACTN</name>
<dbReference type="Gene3D" id="1.10.10.60">
    <property type="entry name" value="Homeodomain-like"/>
    <property type="match status" value="1"/>
</dbReference>
<feature type="DNA-binding region" description="H-T-H motif" evidence="4">
    <location>
        <begin position="33"/>
        <end position="52"/>
    </location>
</feature>
<dbReference type="PANTHER" id="PTHR30055">
    <property type="entry name" value="HTH-TYPE TRANSCRIPTIONAL REGULATOR RUTR"/>
    <property type="match status" value="1"/>
</dbReference>
<keyword evidence="3" id="KW-0804">Transcription</keyword>
<keyword evidence="2 4" id="KW-0238">DNA-binding</keyword>
<accession>A0A6V8KYE9</accession>
<dbReference type="InterPro" id="IPR001647">
    <property type="entry name" value="HTH_TetR"/>
</dbReference>
<feature type="domain" description="HTH tetR-type" evidence="5">
    <location>
        <begin position="10"/>
        <end position="70"/>
    </location>
</feature>
<dbReference type="InterPro" id="IPR050109">
    <property type="entry name" value="HTH-type_TetR-like_transc_reg"/>
</dbReference>
<dbReference type="Pfam" id="PF02909">
    <property type="entry name" value="TetR_C_1"/>
    <property type="match status" value="1"/>
</dbReference>
<keyword evidence="7" id="KW-1185">Reference proteome</keyword>
<dbReference type="EMBL" id="BLPF01000004">
    <property type="protein sequence ID" value="GFJ85555.1"/>
    <property type="molecule type" value="Genomic_DNA"/>
</dbReference>
<evidence type="ECO:0000313" key="6">
    <source>
        <dbReference type="EMBL" id="GFJ85555.1"/>
    </source>
</evidence>
<gene>
    <name evidence="6" type="ORF">Phou_097350</name>
</gene>
<dbReference type="AlphaFoldDB" id="A0A6V8KYE9"/>
<dbReference type="GO" id="GO:0000976">
    <property type="term" value="F:transcription cis-regulatory region binding"/>
    <property type="evidence" value="ECO:0007669"/>
    <property type="project" value="TreeGrafter"/>
</dbReference>
<dbReference type="InterPro" id="IPR036271">
    <property type="entry name" value="Tet_transcr_reg_TetR-rel_C_sf"/>
</dbReference>
<dbReference type="InterPro" id="IPR009057">
    <property type="entry name" value="Homeodomain-like_sf"/>
</dbReference>
<organism evidence="6 7">
    <name type="scientific">Phytohabitans houttuyneae</name>
    <dbReference type="NCBI Taxonomy" id="1076126"/>
    <lineage>
        <taxon>Bacteria</taxon>
        <taxon>Bacillati</taxon>
        <taxon>Actinomycetota</taxon>
        <taxon>Actinomycetes</taxon>
        <taxon>Micromonosporales</taxon>
        <taxon>Micromonosporaceae</taxon>
    </lineage>
</organism>
<protein>
    <submittedName>
        <fullName evidence="6">TetR family transcriptional regulator</fullName>
    </submittedName>
</protein>
<dbReference type="GO" id="GO:0003700">
    <property type="term" value="F:DNA-binding transcription factor activity"/>
    <property type="evidence" value="ECO:0007669"/>
    <property type="project" value="TreeGrafter"/>
</dbReference>
<dbReference type="PRINTS" id="PR00455">
    <property type="entry name" value="HTHTETR"/>
</dbReference>
<dbReference type="Gene3D" id="1.10.357.10">
    <property type="entry name" value="Tetracycline Repressor, domain 2"/>
    <property type="match status" value="1"/>
</dbReference>
<dbReference type="SUPFAM" id="SSF46689">
    <property type="entry name" value="Homeodomain-like"/>
    <property type="match status" value="1"/>
</dbReference>
<evidence type="ECO:0000256" key="4">
    <source>
        <dbReference type="PROSITE-ProRule" id="PRU00335"/>
    </source>
</evidence>
<reference evidence="6 7" key="2">
    <citation type="submission" date="2020-03" db="EMBL/GenBank/DDBJ databases">
        <authorList>
            <person name="Ichikawa N."/>
            <person name="Kimura A."/>
            <person name="Kitahashi Y."/>
            <person name="Uohara A."/>
        </authorList>
    </citation>
    <scope>NUCLEOTIDE SEQUENCE [LARGE SCALE GENOMIC DNA]</scope>
    <source>
        <strain evidence="6 7">NBRC 108639</strain>
    </source>
</reference>
<evidence type="ECO:0000256" key="1">
    <source>
        <dbReference type="ARBA" id="ARBA00023015"/>
    </source>
</evidence>
<comment type="caution">
    <text evidence="6">The sequence shown here is derived from an EMBL/GenBank/DDBJ whole genome shotgun (WGS) entry which is preliminary data.</text>
</comment>
<dbReference type="InterPro" id="IPR004111">
    <property type="entry name" value="Repressor_TetR_C"/>
</dbReference>
<proteinExistence type="predicted"/>
<dbReference type="GO" id="GO:0045892">
    <property type="term" value="P:negative regulation of DNA-templated transcription"/>
    <property type="evidence" value="ECO:0007669"/>
    <property type="project" value="InterPro"/>
</dbReference>